<keyword evidence="3" id="KW-1003">Cell membrane</keyword>
<dbReference type="Pfam" id="PF01435">
    <property type="entry name" value="Peptidase_M48"/>
    <property type="match status" value="1"/>
</dbReference>
<evidence type="ECO:0000256" key="3">
    <source>
        <dbReference type="ARBA" id="ARBA00022475"/>
    </source>
</evidence>
<feature type="transmembrane region" description="Helical" evidence="12">
    <location>
        <begin position="568"/>
        <end position="589"/>
    </location>
</feature>
<keyword evidence="11 12" id="KW-0472">Membrane</keyword>
<evidence type="ECO:0000256" key="9">
    <source>
        <dbReference type="ARBA" id="ARBA00022989"/>
    </source>
</evidence>
<gene>
    <name evidence="14" type="ORF">ACFSJ0_60435</name>
</gene>
<evidence type="ECO:0000313" key="15">
    <source>
        <dbReference type="Proteomes" id="UP001597097"/>
    </source>
</evidence>
<feature type="transmembrane region" description="Helical" evidence="12">
    <location>
        <begin position="609"/>
        <end position="632"/>
    </location>
</feature>
<feature type="transmembrane region" description="Helical" evidence="12">
    <location>
        <begin position="368"/>
        <end position="392"/>
    </location>
</feature>
<evidence type="ECO:0000259" key="13">
    <source>
        <dbReference type="Pfam" id="PF01435"/>
    </source>
</evidence>
<organism evidence="14 15">
    <name type="scientific">Nonomuraea guangzhouensis</name>
    <dbReference type="NCBI Taxonomy" id="1291555"/>
    <lineage>
        <taxon>Bacteria</taxon>
        <taxon>Bacillati</taxon>
        <taxon>Actinomycetota</taxon>
        <taxon>Actinomycetes</taxon>
        <taxon>Streptosporangiales</taxon>
        <taxon>Streptosporangiaceae</taxon>
        <taxon>Nonomuraea</taxon>
    </lineage>
</organism>
<proteinExistence type="predicted"/>
<evidence type="ECO:0000256" key="1">
    <source>
        <dbReference type="ARBA" id="ARBA00001947"/>
    </source>
</evidence>
<comment type="subcellular location">
    <subcellularLocation>
        <location evidence="2">Cell membrane</location>
        <topology evidence="2">Multi-pass membrane protein</topology>
    </subcellularLocation>
</comment>
<keyword evidence="4" id="KW-0645">Protease</keyword>
<comment type="caution">
    <text evidence="14">The sequence shown here is derived from an EMBL/GenBank/DDBJ whole genome shotgun (WGS) entry which is preliminary data.</text>
</comment>
<feature type="transmembrane region" description="Helical" evidence="12">
    <location>
        <begin position="733"/>
        <end position="753"/>
    </location>
</feature>
<feature type="transmembrane region" description="Helical" evidence="12">
    <location>
        <begin position="242"/>
        <end position="264"/>
    </location>
</feature>
<evidence type="ECO:0000256" key="6">
    <source>
        <dbReference type="ARBA" id="ARBA00022723"/>
    </source>
</evidence>
<feature type="transmembrane region" description="Helical" evidence="12">
    <location>
        <begin position="511"/>
        <end position="538"/>
    </location>
</feature>
<keyword evidence="9 12" id="KW-1133">Transmembrane helix</keyword>
<dbReference type="EMBL" id="JBHUCM010000075">
    <property type="protein sequence ID" value="MFD1547297.1"/>
    <property type="molecule type" value="Genomic_DNA"/>
</dbReference>
<dbReference type="EC" id="3.4.24.-" evidence="14"/>
<keyword evidence="15" id="KW-1185">Reference proteome</keyword>
<evidence type="ECO:0000256" key="11">
    <source>
        <dbReference type="ARBA" id="ARBA00023136"/>
    </source>
</evidence>
<dbReference type="Proteomes" id="UP001597097">
    <property type="component" value="Unassembled WGS sequence"/>
</dbReference>
<sequence length="884" mass="94541">MTAAGEMVSGRRPNPFTLPSSTTSRFLILITATIACSLYLALYLFELRLRVAYMPEHVRHAECLSSLRSGVRSVEPTLLVDRYGECTAGVTAGEALLPIGSLVVPALFALLLYALHPLWAYRRGLMALAEVSGGEAHADLVRRFTSIAEAEAPGKNVRLLVDPGRGEVTGRALGLPRRHIVVLSMGLVLAHATTPAITESVLRHELAHIRNRDVGIAHFTVAIWWSFLLTACVPALVATAIWIPSGLLVQSARVVVMTLVLWLARTAVLRAREHHADVKAGDTAERQETMAEAIETASSNRRYPGPLRFFSSHPARRYRLAVLNEPGRLLRLDQWEMFSAGSLAGLGFAPVYHSYSQLDTEGVIEARYFAPGLMFGLLISGVLVVAVWRASIGRLAGHGSRMSLWWASASFTVGVIAGQFAAMIRAELWIWTLAFVNPLVGLTYCLVLLLIIRAFLSWAKACSSAWLAVSAHPRTITLAAVAVSAVVIGPWLGFWFYGIATVVRAGVTWDLLVVTLVTMVKYTPLVLTIALACAYLVVAGTRARRGLRLHLDDDAAAPVLLQRPPTQLVRASLPFAVACCLMAVGGFALQPMLTAGSRQVGTGQFLEAVYVTMGVAVGLLALAALAAGILVGGRGSGTWAVAHAGAMLLAAAVPMALVILGHVAVAECGWERAGACFAQGAPLQVAIGNYATLTYAYAIYPCLLLAGCGSLIRTRKRPLSRRRPPVASVNRPVVASATIVITLALAAGVYGALLNWRLAVGAIPAARMTWQRPVMEAANQPIKPGSIPQLDACDHALGVFASPGVRDAFNTDQRYYVLAAGLINHVASSDDPALRAMAQAGNVWLSRGRADMVTKVVSRVLHYCILVGGEHQVDLRASVVPQTS</sequence>
<comment type="cofactor">
    <cofactor evidence="1">
        <name>Zn(2+)</name>
        <dbReference type="ChEBI" id="CHEBI:29105"/>
    </cofactor>
</comment>
<evidence type="ECO:0000256" key="7">
    <source>
        <dbReference type="ARBA" id="ARBA00022801"/>
    </source>
</evidence>
<dbReference type="PANTHER" id="PTHR43221:SF1">
    <property type="entry name" value="PROTEASE HTPX"/>
    <property type="match status" value="1"/>
</dbReference>
<evidence type="ECO:0000256" key="12">
    <source>
        <dbReference type="SAM" id="Phobius"/>
    </source>
</evidence>
<feature type="transmembrane region" description="Helical" evidence="12">
    <location>
        <begin position="95"/>
        <end position="116"/>
    </location>
</feature>
<dbReference type="GO" id="GO:0008237">
    <property type="term" value="F:metallopeptidase activity"/>
    <property type="evidence" value="ECO:0007669"/>
    <property type="project" value="UniProtKB-KW"/>
</dbReference>
<keyword evidence="7 14" id="KW-0378">Hydrolase</keyword>
<evidence type="ECO:0000256" key="10">
    <source>
        <dbReference type="ARBA" id="ARBA00023049"/>
    </source>
</evidence>
<feature type="transmembrane region" description="Helical" evidence="12">
    <location>
        <begin position="404"/>
        <end position="422"/>
    </location>
</feature>
<feature type="transmembrane region" description="Helical" evidence="12">
    <location>
        <begin position="644"/>
        <end position="665"/>
    </location>
</feature>
<keyword evidence="5 12" id="KW-0812">Transmembrane</keyword>
<dbReference type="RefSeq" id="WP_219528112.1">
    <property type="nucleotide sequence ID" value="NZ_JAHKRM010000003.1"/>
</dbReference>
<evidence type="ECO:0000256" key="5">
    <source>
        <dbReference type="ARBA" id="ARBA00022692"/>
    </source>
</evidence>
<keyword evidence="6" id="KW-0479">Metal-binding</keyword>
<feature type="transmembrane region" description="Helical" evidence="12">
    <location>
        <begin position="476"/>
        <end position="499"/>
    </location>
</feature>
<accession>A0ABW4H0F6</accession>
<feature type="domain" description="Peptidase M48" evidence="13">
    <location>
        <begin position="173"/>
        <end position="325"/>
    </location>
</feature>
<feature type="transmembrane region" description="Helical" evidence="12">
    <location>
        <begin position="26"/>
        <end position="45"/>
    </location>
</feature>
<name>A0ABW4H0F6_9ACTN</name>
<dbReference type="InterPro" id="IPR050083">
    <property type="entry name" value="HtpX_protease"/>
</dbReference>
<keyword evidence="10 14" id="KW-0482">Metalloprotease</keyword>
<keyword evidence="8" id="KW-0862">Zinc</keyword>
<feature type="transmembrane region" description="Helical" evidence="12">
    <location>
        <begin position="337"/>
        <end position="356"/>
    </location>
</feature>
<dbReference type="InterPro" id="IPR001915">
    <property type="entry name" value="Peptidase_M48"/>
</dbReference>
<dbReference type="PANTHER" id="PTHR43221">
    <property type="entry name" value="PROTEASE HTPX"/>
    <property type="match status" value="1"/>
</dbReference>
<feature type="transmembrane region" description="Helical" evidence="12">
    <location>
        <begin position="694"/>
        <end position="712"/>
    </location>
</feature>
<protein>
    <submittedName>
        <fullName evidence="14">M48 family metalloprotease</fullName>
        <ecNumber evidence="14">3.4.24.-</ecNumber>
    </submittedName>
</protein>
<evidence type="ECO:0000256" key="8">
    <source>
        <dbReference type="ARBA" id="ARBA00022833"/>
    </source>
</evidence>
<feature type="transmembrane region" description="Helical" evidence="12">
    <location>
        <begin position="214"/>
        <end position="236"/>
    </location>
</feature>
<reference evidence="15" key="1">
    <citation type="journal article" date="2019" name="Int. J. Syst. Evol. Microbiol.">
        <title>The Global Catalogue of Microorganisms (GCM) 10K type strain sequencing project: providing services to taxonomists for standard genome sequencing and annotation.</title>
        <authorList>
            <consortium name="The Broad Institute Genomics Platform"/>
            <consortium name="The Broad Institute Genome Sequencing Center for Infectious Disease"/>
            <person name="Wu L."/>
            <person name="Ma J."/>
        </authorList>
    </citation>
    <scope>NUCLEOTIDE SEQUENCE [LARGE SCALE GENOMIC DNA]</scope>
    <source>
        <strain evidence="15">CGMCC 1.15399</strain>
    </source>
</reference>
<evidence type="ECO:0000313" key="14">
    <source>
        <dbReference type="EMBL" id="MFD1547297.1"/>
    </source>
</evidence>
<feature type="transmembrane region" description="Helical" evidence="12">
    <location>
        <begin position="428"/>
        <end position="456"/>
    </location>
</feature>
<evidence type="ECO:0000256" key="2">
    <source>
        <dbReference type="ARBA" id="ARBA00004651"/>
    </source>
</evidence>
<evidence type="ECO:0000256" key="4">
    <source>
        <dbReference type="ARBA" id="ARBA00022670"/>
    </source>
</evidence>